<protein>
    <submittedName>
        <fullName evidence="2">Uncharacterized protein</fullName>
    </submittedName>
</protein>
<keyword evidence="3" id="KW-1185">Reference proteome</keyword>
<gene>
    <name evidence="2" type="ORF">Sya03_05700</name>
</gene>
<dbReference type="Proteomes" id="UP000652013">
    <property type="component" value="Unassembled WGS sequence"/>
</dbReference>
<proteinExistence type="predicted"/>
<evidence type="ECO:0000313" key="3">
    <source>
        <dbReference type="Proteomes" id="UP000652013"/>
    </source>
</evidence>
<feature type="transmembrane region" description="Helical" evidence="1">
    <location>
        <begin position="76"/>
        <end position="98"/>
    </location>
</feature>
<organism evidence="2 3">
    <name type="scientific">Spirilliplanes yamanashiensis</name>
    <dbReference type="NCBI Taxonomy" id="42233"/>
    <lineage>
        <taxon>Bacteria</taxon>
        <taxon>Bacillati</taxon>
        <taxon>Actinomycetota</taxon>
        <taxon>Actinomycetes</taxon>
        <taxon>Micromonosporales</taxon>
        <taxon>Micromonosporaceae</taxon>
        <taxon>Spirilliplanes</taxon>
    </lineage>
</organism>
<keyword evidence="1" id="KW-0472">Membrane</keyword>
<dbReference type="RefSeq" id="WP_203936549.1">
    <property type="nucleotide sequence ID" value="NZ_BAAAGJ010000005.1"/>
</dbReference>
<dbReference type="AlphaFoldDB" id="A0A8J3Y3W5"/>
<accession>A0A8J3Y3W5</accession>
<comment type="caution">
    <text evidence="2">The sequence shown here is derived from an EMBL/GenBank/DDBJ whole genome shotgun (WGS) entry which is preliminary data.</text>
</comment>
<dbReference type="EMBL" id="BOOY01000003">
    <property type="protein sequence ID" value="GIJ01218.1"/>
    <property type="molecule type" value="Genomic_DNA"/>
</dbReference>
<sequence>MTTQIPASRFTDHTVTGTPAQLANLLANHTAAGTLVAATAPRPTAAGTCRIILRLRDTASARSVGVTCRNRRIRRIVALGATAAGVATGVLAAVAYLLGQLIEFITAHAATIGGVALVLAVIAALAADTRNRRHCPGC</sequence>
<keyword evidence="1" id="KW-0812">Transmembrane</keyword>
<feature type="transmembrane region" description="Helical" evidence="1">
    <location>
        <begin position="104"/>
        <end position="127"/>
    </location>
</feature>
<reference evidence="2" key="1">
    <citation type="submission" date="2021-01" db="EMBL/GenBank/DDBJ databases">
        <title>Whole genome shotgun sequence of Spirilliplanes yamanashiensis NBRC 15828.</title>
        <authorList>
            <person name="Komaki H."/>
            <person name="Tamura T."/>
        </authorList>
    </citation>
    <scope>NUCLEOTIDE SEQUENCE</scope>
    <source>
        <strain evidence="2">NBRC 15828</strain>
    </source>
</reference>
<evidence type="ECO:0000256" key="1">
    <source>
        <dbReference type="SAM" id="Phobius"/>
    </source>
</evidence>
<keyword evidence="1" id="KW-1133">Transmembrane helix</keyword>
<name>A0A8J3Y3W5_9ACTN</name>
<evidence type="ECO:0000313" key="2">
    <source>
        <dbReference type="EMBL" id="GIJ01218.1"/>
    </source>
</evidence>